<dbReference type="Proteomes" id="UP000286271">
    <property type="component" value="Unassembled WGS sequence"/>
</dbReference>
<evidence type="ECO:0000313" key="1">
    <source>
        <dbReference type="EMBL" id="CUN65968.1"/>
    </source>
</evidence>
<dbReference type="RefSeq" id="WP_055301627.1">
    <property type="nucleotide sequence ID" value="NZ_QRVS01000004.1"/>
</dbReference>
<reference evidence="1 3" key="1">
    <citation type="submission" date="2015-09" db="EMBL/GenBank/DDBJ databases">
        <authorList>
            <consortium name="Pathogen Informatics"/>
        </authorList>
    </citation>
    <scope>NUCLEOTIDE SEQUENCE [LARGE SCALE GENOMIC DNA]</scope>
    <source>
        <strain evidence="1 3">2789STDY5608835</strain>
    </source>
</reference>
<dbReference type="AlphaFoldDB" id="A0A173YT06"/>
<dbReference type="EMBL" id="QSKW01000002">
    <property type="protein sequence ID" value="RHE99946.1"/>
    <property type="molecule type" value="Genomic_DNA"/>
</dbReference>
<organism evidence="1 3">
    <name type="scientific">Roseburia inulinivorans</name>
    <dbReference type="NCBI Taxonomy" id="360807"/>
    <lineage>
        <taxon>Bacteria</taxon>
        <taxon>Bacillati</taxon>
        <taxon>Bacillota</taxon>
        <taxon>Clostridia</taxon>
        <taxon>Lachnospirales</taxon>
        <taxon>Lachnospiraceae</taxon>
        <taxon>Roseburia</taxon>
    </lineage>
</organism>
<protein>
    <submittedName>
        <fullName evidence="1">Uncharacterized protein</fullName>
    </submittedName>
</protein>
<evidence type="ECO:0000313" key="4">
    <source>
        <dbReference type="Proteomes" id="UP000286271"/>
    </source>
</evidence>
<evidence type="ECO:0000313" key="2">
    <source>
        <dbReference type="EMBL" id="RHE99946.1"/>
    </source>
</evidence>
<reference evidence="2 4" key="2">
    <citation type="submission" date="2018-08" db="EMBL/GenBank/DDBJ databases">
        <title>A genome reference for cultivated species of the human gut microbiota.</title>
        <authorList>
            <person name="Zou Y."/>
            <person name="Xue W."/>
            <person name="Luo G."/>
        </authorList>
    </citation>
    <scope>NUCLEOTIDE SEQUENCE [LARGE SCALE GENOMIC DNA]</scope>
    <source>
        <strain evidence="2 4">AM27-11</strain>
    </source>
</reference>
<dbReference type="Proteomes" id="UP000095395">
    <property type="component" value="Unassembled WGS sequence"/>
</dbReference>
<name>A0A173YT06_9FIRM</name>
<dbReference type="EMBL" id="CYYR01000005">
    <property type="protein sequence ID" value="CUN65968.1"/>
    <property type="molecule type" value="Genomic_DNA"/>
</dbReference>
<dbReference type="Gene3D" id="3.60.21.10">
    <property type="match status" value="1"/>
</dbReference>
<evidence type="ECO:0000313" key="3">
    <source>
        <dbReference type="Proteomes" id="UP000095395"/>
    </source>
</evidence>
<sequence>MFAHAMTSHPKVIKKRSHYLMGGCLIDEFYKDGVDGYISFVGHTPTGNVIWTDQGLYLDDDLKSIWKNEKENVFLLDCGSGFGNGRLACLCIETGQRFYSEEQS</sequence>
<gene>
    <name evidence="2" type="ORF">DW707_01670</name>
    <name evidence="1" type="ORF">ERS852392_01010</name>
</gene>
<accession>A0A173YT06</accession>
<proteinExistence type="predicted"/>
<dbReference type="InterPro" id="IPR029052">
    <property type="entry name" value="Metallo-depent_PP-like"/>
</dbReference>